<dbReference type="Proteomes" id="UP000470771">
    <property type="component" value="Unassembled WGS sequence"/>
</dbReference>
<sequence>MSESRGLLKSHIVKKYWMAFTGLFLILFLTGHLAGNLQLFMSGYAGQLQFNEYAVFMTTNPAVKLLSYVTYLSIIFHAIDGMMISIANKKARPISYAYSRPEKNSIWSSRNMGVLGTIILVYIVVHMQNFWYVYKFGSTPFMMNEAGNAPLLQDGTAVAGGLIENGSVFLNGENVGVAMKDLHTIVVDGFTNPILVGFYVLAMIALGFHLVHGFSSAFQSLGLNHPKYNPIIRKVGYAYAIVVPAIFALIPVYMFFM</sequence>
<keyword evidence="1" id="KW-1133">Transmembrane helix</keyword>
<proteinExistence type="predicted"/>
<feature type="transmembrane region" description="Helical" evidence="1">
    <location>
        <begin position="113"/>
        <end position="134"/>
    </location>
</feature>
<dbReference type="Gene3D" id="1.20.1300.10">
    <property type="entry name" value="Fumarate reductase/succinate dehydrogenase, transmembrane subunit"/>
    <property type="match status" value="1"/>
</dbReference>
<gene>
    <name evidence="2" type="ORF">GQN54_01960</name>
</gene>
<evidence type="ECO:0000313" key="3">
    <source>
        <dbReference type="Proteomes" id="UP000470771"/>
    </source>
</evidence>
<dbReference type="InterPro" id="IPR011138">
    <property type="entry name" value="Cytochrome_b-558"/>
</dbReference>
<dbReference type="RefSeq" id="WP_160631418.1">
    <property type="nucleotide sequence ID" value="NZ_WWNE01000003.1"/>
</dbReference>
<dbReference type="NCBIfam" id="TIGR02046">
    <property type="entry name" value="sdhC_b558_fam"/>
    <property type="match status" value="1"/>
</dbReference>
<feature type="transmembrane region" description="Helical" evidence="1">
    <location>
        <begin position="194"/>
        <end position="214"/>
    </location>
</feature>
<feature type="transmembrane region" description="Helical" evidence="1">
    <location>
        <begin position="65"/>
        <end position="87"/>
    </location>
</feature>
<dbReference type="InterPro" id="IPR034804">
    <property type="entry name" value="SQR/QFR_C/D"/>
</dbReference>
<feature type="transmembrane region" description="Helical" evidence="1">
    <location>
        <begin position="235"/>
        <end position="256"/>
    </location>
</feature>
<dbReference type="GO" id="GO:0016020">
    <property type="term" value="C:membrane"/>
    <property type="evidence" value="ECO:0007669"/>
    <property type="project" value="InterPro"/>
</dbReference>
<evidence type="ECO:0000313" key="2">
    <source>
        <dbReference type="EMBL" id="NBG64863.1"/>
    </source>
</evidence>
<dbReference type="EMBL" id="WWNE01000003">
    <property type="protein sequence ID" value="NBG64863.1"/>
    <property type="molecule type" value="Genomic_DNA"/>
</dbReference>
<feature type="transmembrane region" description="Helical" evidence="1">
    <location>
        <begin position="20"/>
        <end position="45"/>
    </location>
</feature>
<reference evidence="2 3" key="1">
    <citation type="submission" date="2019-12" db="EMBL/GenBank/DDBJ databases">
        <authorList>
            <person name="Zhao J."/>
        </authorList>
    </citation>
    <scope>NUCLEOTIDE SEQUENCE [LARGE SCALE GENOMIC DNA]</scope>
    <source>
        <strain evidence="2 3">S-15</strain>
    </source>
</reference>
<dbReference type="SUPFAM" id="SSF81343">
    <property type="entry name" value="Fumarate reductase respiratory complex transmembrane subunits"/>
    <property type="match status" value="1"/>
</dbReference>
<evidence type="ECO:0000256" key="1">
    <source>
        <dbReference type="SAM" id="Phobius"/>
    </source>
</evidence>
<keyword evidence="1" id="KW-0812">Transmembrane</keyword>
<dbReference type="AlphaFoldDB" id="A0A6N9NG60"/>
<organism evidence="2 3">
    <name type="scientific">Acidiluteibacter ferrifornacis</name>
    <dbReference type="NCBI Taxonomy" id="2692424"/>
    <lineage>
        <taxon>Bacteria</taxon>
        <taxon>Pseudomonadati</taxon>
        <taxon>Bacteroidota</taxon>
        <taxon>Flavobacteriia</taxon>
        <taxon>Flavobacteriales</taxon>
        <taxon>Cryomorphaceae</taxon>
        <taxon>Acidiluteibacter</taxon>
    </lineage>
</organism>
<comment type="caution">
    <text evidence="2">The sequence shown here is derived from an EMBL/GenBank/DDBJ whole genome shotgun (WGS) entry which is preliminary data.</text>
</comment>
<keyword evidence="1" id="KW-0472">Membrane</keyword>
<accession>A0A6N9NG60</accession>
<name>A0A6N9NG60_9FLAO</name>
<keyword evidence="3" id="KW-1185">Reference proteome</keyword>
<dbReference type="CDD" id="cd03498">
    <property type="entry name" value="SQR_TypeB_2_TM"/>
    <property type="match status" value="1"/>
</dbReference>
<protein>
    <submittedName>
        <fullName evidence="2">Succinate dehydrogenase</fullName>
    </submittedName>
</protein>